<evidence type="ECO:0000313" key="2">
    <source>
        <dbReference type="EMBL" id="CAA9380491.1"/>
    </source>
</evidence>
<reference evidence="2" key="1">
    <citation type="submission" date="2020-02" db="EMBL/GenBank/DDBJ databases">
        <authorList>
            <person name="Meier V. D."/>
        </authorList>
    </citation>
    <scope>NUCLEOTIDE SEQUENCE</scope>
    <source>
        <strain evidence="2">AVDCRST_MAG66</strain>
    </source>
</reference>
<dbReference type="EMBL" id="CADCUS010000036">
    <property type="protein sequence ID" value="CAA9380491.1"/>
    <property type="molecule type" value="Genomic_DNA"/>
</dbReference>
<dbReference type="SUPFAM" id="SSF89392">
    <property type="entry name" value="Prokaryotic lipoproteins and lipoprotein localization factors"/>
    <property type="match status" value="1"/>
</dbReference>
<dbReference type="InterPro" id="IPR029046">
    <property type="entry name" value="LolA/LolB/LppX"/>
</dbReference>
<feature type="signal peptide" evidence="1">
    <location>
        <begin position="1"/>
        <end position="23"/>
    </location>
</feature>
<dbReference type="PROSITE" id="PS51257">
    <property type="entry name" value="PROKAR_LIPOPROTEIN"/>
    <property type="match status" value="1"/>
</dbReference>
<name>A0A6J4N7U6_9PSEU</name>
<dbReference type="Gene3D" id="2.50.20.20">
    <property type="match status" value="1"/>
</dbReference>
<accession>A0A6J4N7U6</accession>
<feature type="chain" id="PRO_5039451501" description="Lipoprotein" evidence="1">
    <location>
        <begin position="24"/>
        <end position="264"/>
    </location>
</feature>
<dbReference type="AlphaFoldDB" id="A0A6J4N7U6"/>
<organism evidence="2">
    <name type="scientific">uncultured Pseudonocardia sp</name>
    <dbReference type="NCBI Taxonomy" id="211455"/>
    <lineage>
        <taxon>Bacteria</taxon>
        <taxon>Bacillati</taxon>
        <taxon>Actinomycetota</taxon>
        <taxon>Actinomycetes</taxon>
        <taxon>Pseudonocardiales</taxon>
        <taxon>Pseudonocardiaceae</taxon>
        <taxon>Pseudonocardia</taxon>
        <taxon>environmental samples</taxon>
    </lineage>
</organism>
<evidence type="ECO:0000256" key="1">
    <source>
        <dbReference type="SAM" id="SignalP"/>
    </source>
</evidence>
<protein>
    <recommendedName>
        <fullName evidence="3">Lipoprotein</fullName>
    </recommendedName>
</protein>
<sequence length="264" mass="28232">MIARWTTALLALLLLAAGCSAGAADAAPLTRYYDVRQLIDAVAAQERADGTARFSLRGELVGTGDSRLRFTGVGALRFGEQDVELSFTQVVTQRGAEPQETGFVVPADAVYLRLPDAPAARPWVRVDPADTAPEAQRRIALARSVTERADPTSALVDYADATLVTDAADDVIEGDPAIRYTIVTDLARAADITPDADLRAQLEQQVRGGLTRVTSTLWVDAAHRPLRSEASQELPGIGTLTVTSTFRDWGATAPIEPPPADQVR</sequence>
<gene>
    <name evidence="2" type="ORF">AVDCRST_MAG66-221</name>
</gene>
<keyword evidence="1" id="KW-0732">Signal</keyword>
<evidence type="ECO:0008006" key="3">
    <source>
        <dbReference type="Google" id="ProtNLM"/>
    </source>
</evidence>
<proteinExistence type="predicted"/>